<evidence type="ECO:0000256" key="13">
    <source>
        <dbReference type="SAM" id="SignalP"/>
    </source>
</evidence>
<keyword evidence="4 11" id="KW-0812">Transmembrane</keyword>
<protein>
    <submittedName>
        <fullName evidence="14 15">Uncharacterized protein</fullName>
    </submittedName>
</protein>
<dbReference type="GO" id="GO:0015280">
    <property type="term" value="F:ligand-gated sodium channel activity"/>
    <property type="evidence" value="ECO:0007669"/>
    <property type="project" value="TreeGrafter"/>
</dbReference>
<dbReference type="EMBL" id="KB292298">
    <property type="protein sequence ID" value="ELU17844.1"/>
    <property type="molecule type" value="Genomic_DNA"/>
</dbReference>
<gene>
    <name evidence="14" type="ORF">CAPTEDRAFT_194983</name>
</gene>
<dbReference type="GO" id="GO:0005886">
    <property type="term" value="C:plasma membrane"/>
    <property type="evidence" value="ECO:0007669"/>
    <property type="project" value="TreeGrafter"/>
</dbReference>
<dbReference type="EnsemblMetazoa" id="CapteT194983">
    <property type="protein sequence ID" value="CapteP194983"/>
    <property type="gene ID" value="CapteG194983"/>
</dbReference>
<evidence type="ECO:0000256" key="8">
    <source>
        <dbReference type="ARBA" id="ARBA00023136"/>
    </source>
</evidence>
<dbReference type="InterPro" id="IPR001873">
    <property type="entry name" value="ENaC"/>
</dbReference>
<keyword evidence="7 11" id="KW-0406">Ion transport</keyword>
<dbReference type="PRINTS" id="PR01078">
    <property type="entry name" value="AMINACHANNEL"/>
</dbReference>
<evidence type="ECO:0000256" key="3">
    <source>
        <dbReference type="ARBA" id="ARBA00022461"/>
    </source>
</evidence>
<keyword evidence="16" id="KW-1185">Reference proteome</keyword>
<dbReference type="HOGENOM" id="CLU_2063686_0_0_1"/>
<keyword evidence="8 12" id="KW-0472">Membrane</keyword>
<dbReference type="Proteomes" id="UP000014760">
    <property type="component" value="Unassembled WGS sequence"/>
</dbReference>
<reference evidence="15" key="3">
    <citation type="submission" date="2015-06" db="UniProtKB">
        <authorList>
            <consortium name="EnsemblMetazoa"/>
        </authorList>
    </citation>
    <scope>IDENTIFICATION</scope>
</reference>
<evidence type="ECO:0000313" key="16">
    <source>
        <dbReference type="Proteomes" id="UP000014760"/>
    </source>
</evidence>
<proteinExistence type="inferred from homology"/>
<feature type="chain" id="PRO_5008789030" evidence="13">
    <location>
        <begin position="25"/>
        <end position="119"/>
    </location>
</feature>
<dbReference type="EMBL" id="AMQN01003966">
    <property type="status" value="NOT_ANNOTATED_CDS"/>
    <property type="molecule type" value="Genomic_DNA"/>
</dbReference>
<dbReference type="Pfam" id="PF00858">
    <property type="entry name" value="ASC"/>
    <property type="match status" value="1"/>
</dbReference>
<comment type="subcellular location">
    <subcellularLocation>
        <location evidence="1">Membrane</location>
        <topology evidence="1">Multi-pass membrane protein</topology>
    </subcellularLocation>
</comment>
<keyword evidence="13" id="KW-0732">Signal</keyword>
<name>R7VGW0_CAPTE</name>
<evidence type="ECO:0000313" key="14">
    <source>
        <dbReference type="EMBL" id="ELU17844.1"/>
    </source>
</evidence>
<evidence type="ECO:0000256" key="6">
    <source>
        <dbReference type="ARBA" id="ARBA00023053"/>
    </source>
</evidence>
<organism evidence="14">
    <name type="scientific">Capitella teleta</name>
    <name type="common">Polychaete worm</name>
    <dbReference type="NCBI Taxonomy" id="283909"/>
    <lineage>
        <taxon>Eukaryota</taxon>
        <taxon>Metazoa</taxon>
        <taxon>Spiralia</taxon>
        <taxon>Lophotrochozoa</taxon>
        <taxon>Annelida</taxon>
        <taxon>Polychaeta</taxon>
        <taxon>Sedentaria</taxon>
        <taxon>Scolecida</taxon>
        <taxon>Capitellidae</taxon>
        <taxon>Capitella</taxon>
    </lineage>
</organism>
<keyword evidence="10 11" id="KW-0407">Ion channel</keyword>
<dbReference type="AlphaFoldDB" id="R7VGW0"/>
<feature type="signal peptide" evidence="13">
    <location>
        <begin position="1"/>
        <end position="24"/>
    </location>
</feature>
<keyword evidence="6" id="KW-0915">Sodium</keyword>
<reference evidence="14 16" key="2">
    <citation type="journal article" date="2013" name="Nature">
        <title>Insights into bilaterian evolution from three spiralian genomes.</title>
        <authorList>
            <person name="Simakov O."/>
            <person name="Marletaz F."/>
            <person name="Cho S.J."/>
            <person name="Edsinger-Gonzales E."/>
            <person name="Havlak P."/>
            <person name="Hellsten U."/>
            <person name="Kuo D.H."/>
            <person name="Larsson T."/>
            <person name="Lv J."/>
            <person name="Arendt D."/>
            <person name="Savage R."/>
            <person name="Osoegawa K."/>
            <person name="de Jong P."/>
            <person name="Grimwood J."/>
            <person name="Chapman J.A."/>
            <person name="Shapiro H."/>
            <person name="Aerts A."/>
            <person name="Otillar R.P."/>
            <person name="Terry A.Y."/>
            <person name="Boore J.L."/>
            <person name="Grigoriev I.V."/>
            <person name="Lindberg D.R."/>
            <person name="Seaver E.C."/>
            <person name="Weisblat D.A."/>
            <person name="Putnam N.H."/>
            <person name="Rokhsar D.S."/>
        </authorList>
    </citation>
    <scope>NUCLEOTIDE SEQUENCE</scope>
    <source>
        <strain evidence="14 16">I ESC-2004</strain>
    </source>
</reference>
<dbReference type="PANTHER" id="PTHR11690">
    <property type="entry name" value="AMILORIDE-SENSITIVE SODIUM CHANNEL-RELATED"/>
    <property type="match status" value="1"/>
</dbReference>
<keyword evidence="5 12" id="KW-1133">Transmembrane helix</keyword>
<keyword evidence="3 11" id="KW-0894">Sodium channel</keyword>
<keyword evidence="2 11" id="KW-0813">Transport</keyword>
<evidence type="ECO:0000256" key="7">
    <source>
        <dbReference type="ARBA" id="ARBA00023065"/>
    </source>
</evidence>
<evidence type="ECO:0000256" key="11">
    <source>
        <dbReference type="RuleBase" id="RU000679"/>
    </source>
</evidence>
<evidence type="ECO:0000313" key="15">
    <source>
        <dbReference type="EnsemblMetazoa" id="CapteP194983"/>
    </source>
</evidence>
<evidence type="ECO:0000256" key="12">
    <source>
        <dbReference type="SAM" id="Phobius"/>
    </source>
</evidence>
<evidence type="ECO:0000256" key="9">
    <source>
        <dbReference type="ARBA" id="ARBA00023201"/>
    </source>
</evidence>
<sequence length="119" mass="13542">MSTEACRIAWAVVVLTALTAFSYAVSTKVQEYLEHNSQIEVKSDYKTELPFPRVTICNLNPYKIAWAVVVLTALTAFSYAVSTKVQEYLEHNSQIEVKSDYKTELPFPRVTICNLNPYK</sequence>
<accession>R7VGW0</accession>
<dbReference type="OrthoDB" id="6238402at2759"/>
<evidence type="ECO:0000256" key="1">
    <source>
        <dbReference type="ARBA" id="ARBA00004141"/>
    </source>
</evidence>
<comment type="similarity">
    <text evidence="11">Belongs to the amiloride-sensitive sodium channel (TC 1.A.6) family.</text>
</comment>
<evidence type="ECO:0000256" key="2">
    <source>
        <dbReference type="ARBA" id="ARBA00022448"/>
    </source>
</evidence>
<evidence type="ECO:0000256" key="10">
    <source>
        <dbReference type="ARBA" id="ARBA00023303"/>
    </source>
</evidence>
<dbReference type="EMBL" id="AMQN01003965">
    <property type="status" value="NOT_ANNOTATED_CDS"/>
    <property type="molecule type" value="Genomic_DNA"/>
</dbReference>
<evidence type="ECO:0000256" key="5">
    <source>
        <dbReference type="ARBA" id="ARBA00022989"/>
    </source>
</evidence>
<keyword evidence="9 11" id="KW-0739">Sodium transport</keyword>
<evidence type="ECO:0000256" key="4">
    <source>
        <dbReference type="ARBA" id="ARBA00022692"/>
    </source>
</evidence>
<reference evidence="16" key="1">
    <citation type="submission" date="2012-12" db="EMBL/GenBank/DDBJ databases">
        <authorList>
            <person name="Hellsten U."/>
            <person name="Grimwood J."/>
            <person name="Chapman J.A."/>
            <person name="Shapiro H."/>
            <person name="Aerts A."/>
            <person name="Otillar R.P."/>
            <person name="Terry A.Y."/>
            <person name="Boore J.L."/>
            <person name="Simakov O."/>
            <person name="Marletaz F."/>
            <person name="Cho S.-J."/>
            <person name="Edsinger-Gonzales E."/>
            <person name="Havlak P."/>
            <person name="Kuo D.-H."/>
            <person name="Larsson T."/>
            <person name="Lv J."/>
            <person name="Arendt D."/>
            <person name="Savage R."/>
            <person name="Osoegawa K."/>
            <person name="de Jong P."/>
            <person name="Lindberg D.R."/>
            <person name="Seaver E.C."/>
            <person name="Weisblat D.A."/>
            <person name="Putnam N.H."/>
            <person name="Grigoriev I.V."/>
            <person name="Rokhsar D.S."/>
        </authorList>
    </citation>
    <scope>NUCLEOTIDE SEQUENCE</scope>
    <source>
        <strain evidence="16">I ESC-2004</strain>
    </source>
</reference>
<feature type="transmembrane region" description="Helical" evidence="12">
    <location>
        <begin position="64"/>
        <end position="81"/>
    </location>
</feature>